<sequence length="135" mass="14610">MTEQTSLNGQALDEKLARLTKKPGVKASIVIDRASGAILKTSGDTSVLTTTKSRNAATAASFSNEANTADESQSKGLEDFGSMIWNFANSSGQVVENIDSDDELRLLRLRTKKQEIAIVLDQNYLLTVIHDIPQA</sequence>
<dbReference type="EMBL" id="CDHN01000004">
    <property type="protein sequence ID" value="CEJ92158.1"/>
    <property type="molecule type" value="Genomic_DNA"/>
</dbReference>
<dbReference type="STRING" id="1531966.A0A0A1TMF6"/>
<accession>A0A0A1TMF6</accession>
<comment type="similarity">
    <text evidence="1">Belongs to the GAMAD family.</text>
</comment>
<dbReference type="PANTHER" id="PTHR10779">
    <property type="entry name" value="DYNEIN LIGHT CHAIN ROADBLOCK"/>
    <property type="match status" value="1"/>
</dbReference>
<dbReference type="InterPro" id="IPR004942">
    <property type="entry name" value="Roadblock/LAMTOR2_dom"/>
</dbReference>
<dbReference type="OrthoDB" id="9985637at2759"/>
<reference evidence="3 4" key="1">
    <citation type="journal article" date="2015" name="Genome Announc.">
        <title>Draft Genome Sequence and Gene Annotation of the Entomopathogenic Fungus Verticillium hemipterigenum.</title>
        <authorList>
            <person name="Horn F."/>
            <person name="Habel A."/>
            <person name="Scharf D.H."/>
            <person name="Dworschak J."/>
            <person name="Brakhage A.A."/>
            <person name="Guthke R."/>
            <person name="Hertweck C."/>
            <person name="Linde J."/>
        </authorList>
    </citation>
    <scope>NUCLEOTIDE SEQUENCE [LARGE SCALE GENOMIC DNA]</scope>
</reference>
<dbReference type="SUPFAM" id="SSF103196">
    <property type="entry name" value="Roadblock/LC7 domain"/>
    <property type="match status" value="1"/>
</dbReference>
<organism evidence="3 4">
    <name type="scientific">[Torrubiella] hemipterigena</name>
    <dbReference type="NCBI Taxonomy" id="1531966"/>
    <lineage>
        <taxon>Eukaryota</taxon>
        <taxon>Fungi</taxon>
        <taxon>Dikarya</taxon>
        <taxon>Ascomycota</taxon>
        <taxon>Pezizomycotina</taxon>
        <taxon>Sordariomycetes</taxon>
        <taxon>Hypocreomycetidae</taxon>
        <taxon>Hypocreales</taxon>
        <taxon>Clavicipitaceae</taxon>
        <taxon>Clavicipitaceae incertae sedis</taxon>
        <taxon>'Torrubiella' clade</taxon>
    </lineage>
</organism>
<evidence type="ECO:0000313" key="3">
    <source>
        <dbReference type="EMBL" id="CEJ92158.1"/>
    </source>
</evidence>
<proteinExistence type="inferred from homology"/>
<evidence type="ECO:0000259" key="2">
    <source>
        <dbReference type="SMART" id="SM00960"/>
    </source>
</evidence>
<dbReference type="AlphaFoldDB" id="A0A0A1TMF6"/>
<feature type="domain" description="Roadblock/LAMTOR2" evidence="2">
    <location>
        <begin position="12"/>
        <end position="130"/>
    </location>
</feature>
<name>A0A0A1TMF6_9HYPO</name>
<gene>
    <name evidence="3" type="ORF">VHEMI07826</name>
</gene>
<evidence type="ECO:0000256" key="1">
    <source>
        <dbReference type="ARBA" id="ARBA00007191"/>
    </source>
</evidence>
<protein>
    <submittedName>
        <fullName evidence="3">Putative Dynein light chain-related protein</fullName>
    </submittedName>
</protein>
<dbReference type="HOGENOM" id="CLU_113002_0_0_1"/>
<dbReference type="Gene3D" id="3.30.450.30">
    <property type="entry name" value="Dynein light chain 2a, cytoplasmic"/>
    <property type="match status" value="1"/>
</dbReference>
<keyword evidence="4" id="KW-1185">Reference proteome</keyword>
<dbReference type="SMART" id="SM00960">
    <property type="entry name" value="Robl_LC7"/>
    <property type="match status" value="1"/>
</dbReference>
<dbReference type="Proteomes" id="UP000039046">
    <property type="component" value="Unassembled WGS sequence"/>
</dbReference>
<evidence type="ECO:0000313" key="4">
    <source>
        <dbReference type="Proteomes" id="UP000039046"/>
    </source>
</evidence>